<protein>
    <recommendedName>
        <fullName evidence="5">Outer membrane efflux protein</fullName>
    </recommendedName>
</protein>
<dbReference type="RefSeq" id="WP_255226948.1">
    <property type="nucleotide sequence ID" value="NZ_JAJEKE010000005.1"/>
</dbReference>
<evidence type="ECO:0000256" key="2">
    <source>
        <dbReference type="SAM" id="SignalP"/>
    </source>
</evidence>
<organism evidence="3 4">
    <name type="scientific">Lutispora saccharofermentans</name>
    <dbReference type="NCBI Taxonomy" id="3024236"/>
    <lineage>
        <taxon>Bacteria</taxon>
        <taxon>Bacillati</taxon>
        <taxon>Bacillota</taxon>
        <taxon>Clostridia</taxon>
        <taxon>Lutisporales</taxon>
        <taxon>Lutisporaceae</taxon>
        <taxon>Lutispora</taxon>
    </lineage>
</organism>
<evidence type="ECO:0000313" key="3">
    <source>
        <dbReference type="EMBL" id="MCQ1529429.1"/>
    </source>
</evidence>
<dbReference type="SUPFAM" id="SSF56954">
    <property type="entry name" value="Outer membrane efflux proteins (OEP)"/>
    <property type="match status" value="1"/>
</dbReference>
<keyword evidence="1" id="KW-0175">Coiled coil</keyword>
<keyword evidence="4" id="KW-1185">Reference proteome</keyword>
<evidence type="ECO:0000313" key="4">
    <source>
        <dbReference type="Proteomes" id="UP001651880"/>
    </source>
</evidence>
<comment type="caution">
    <text evidence="3">The sequence shown here is derived from an EMBL/GenBank/DDBJ whole genome shotgun (WGS) entry which is preliminary data.</text>
</comment>
<proteinExistence type="predicted"/>
<feature type="chain" id="PRO_5045916422" description="Outer membrane efflux protein" evidence="2">
    <location>
        <begin position="23"/>
        <end position="381"/>
    </location>
</feature>
<feature type="coiled-coil region" evidence="1">
    <location>
        <begin position="115"/>
        <end position="184"/>
    </location>
</feature>
<keyword evidence="2" id="KW-0732">Signal</keyword>
<evidence type="ECO:0008006" key="5">
    <source>
        <dbReference type="Google" id="ProtNLM"/>
    </source>
</evidence>
<accession>A0ABT1NFQ1</accession>
<dbReference type="Proteomes" id="UP001651880">
    <property type="component" value="Unassembled WGS sequence"/>
</dbReference>
<sequence>MKYRILPLILIFTLLLGAAANAEPKFRYSFDEAFDMALKNSAEYKSKDNAISKAYDNYEKQEKAAPAEVKFNVGNFKKFITDQVDPYVKVEDAYSSYQQTILDRENAKINLALNLRSAVIAIENAEMAMEEANANKKVWEEELKLLDLRLDKNLISKTEYKNKKADLESKIKGLDKEQKALDEAYYNLNSLLGRENEKDIVITLNDTVVPLERLDLEQIKKDMIKKDASLNQKSNQRYSKKVYFDLVEERYLKYDLDKFTDSMRYDMTEMYEEAKEDFEAAGSDYEKALASFGKDFDKMIESINDNLEEISSIEEEILEEQQSIELYRIKYEARMISKNEYDSKLSNLSILRNKQKASLLELNQKYAKLLSCSDLEKVVKQ</sequence>
<dbReference type="EMBL" id="JAJEKE010000005">
    <property type="protein sequence ID" value="MCQ1529429.1"/>
    <property type="molecule type" value="Genomic_DNA"/>
</dbReference>
<feature type="signal peptide" evidence="2">
    <location>
        <begin position="1"/>
        <end position="22"/>
    </location>
</feature>
<evidence type="ECO:0000256" key="1">
    <source>
        <dbReference type="SAM" id="Coils"/>
    </source>
</evidence>
<gene>
    <name evidence="3" type="ORF">LJD61_07660</name>
</gene>
<name>A0ABT1NFQ1_9FIRM</name>
<reference evidence="3 4" key="1">
    <citation type="submission" date="2021-10" db="EMBL/GenBank/DDBJ databases">
        <title>Lutispora strain m25 sp. nov., a thermophilic, non-spore-forming bacterium isolated from a lab-scale methanogenic bioreactor digesting anaerobic sludge.</title>
        <authorList>
            <person name="El Houari A."/>
            <person name="Mcdonald J."/>
        </authorList>
    </citation>
    <scope>NUCLEOTIDE SEQUENCE [LARGE SCALE GENOMIC DNA]</scope>
    <source>
        <strain evidence="4">m25</strain>
    </source>
</reference>
<dbReference type="Gene3D" id="1.20.1600.10">
    <property type="entry name" value="Outer membrane efflux proteins (OEP)"/>
    <property type="match status" value="1"/>
</dbReference>